<evidence type="ECO:0000313" key="2">
    <source>
        <dbReference type="EMBL" id="SDE65543.1"/>
    </source>
</evidence>
<feature type="domain" description="Flagellar protein FlgJ N-terminal" evidence="1">
    <location>
        <begin position="35"/>
        <end position="83"/>
    </location>
</feature>
<dbReference type="AlphaFoldDB" id="A0A1G7EPA2"/>
<reference evidence="3" key="1">
    <citation type="submission" date="2016-10" db="EMBL/GenBank/DDBJ databases">
        <authorList>
            <person name="Varghese N."/>
            <person name="Submissions S."/>
        </authorList>
    </citation>
    <scope>NUCLEOTIDE SEQUENCE [LARGE SCALE GENOMIC DNA]</scope>
    <source>
        <strain evidence="3">DSM 21424</strain>
    </source>
</reference>
<evidence type="ECO:0000259" key="1">
    <source>
        <dbReference type="Pfam" id="PF10135"/>
    </source>
</evidence>
<dbReference type="RefSeq" id="WP_090111975.1">
    <property type="nucleotide sequence ID" value="NZ_FNAT01000003.1"/>
</dbReference>
<dbReference type="EMBL" id="FNAT01000003">
    <property type="protein sequence ID" value="SDE65543.1"/>
    <property type="molecule type" value="Genomic_DNA"/>
</dbReference>
<keyword evidence="3" id="KW-1185">Reference proteome</keyword>
<name>A0A1G7EPA2_9RHOB</name>
<dbReference type="InterPro" id="IPR019301">
    <property type="entry name" value="Flagellar_prot_FlgJ_N"/>
</dbReference>
<dbReference type="OrthoDB" id="7690273at2"/>
<dbReference type="Pfam" id="PF10135">
    <property type="entry name" value="Rod-binding"/>
    <property type="match status" value="1"/>
</dbReference>
<proteinExistence type="predicted"/>
<accession>A0A1G7EPA2</accession>
<protein>
    <submittedName>
        <fullName evidence="2">Rod binding protein</fullName>
    </submittedName>
</protein>
<evidence type="ECO:0000313" key="3">
    <source>
        <dbReference type="Proteomes" id="UP000198922"/>
    </source>
</evidence>
<dbReference type="STRING" id="521013.SAMN04488567_2246"/>
<sequence>MTPLTAIPPQAPPAAAPDPLRAAAQRLETGFLAEMLKTAGLGAAPSGWGGGAGEEQFRSFLVEAQAERITAAGGIGLADALYRSLSRNAAGAP</sequence>
<organism evidence="2 3">
    <name type="scientific">Limimaricola pyoseonensis</name>
    <dbReference type="NCBI Taxonomy" id="521013"/>
    <lineage>
        <taxon>Bacteria</taxon>
        <taxon>Pseudomonadati</taxon>
        <taxon>Pseudomonadota</taxon>
        <taxon>Alphaproteobacteria</taxon>
        <taxon>Rhodobacterales</taxon>
        <taxon>Paracoccaceae</taxon>
        <taxon>Limimaricola</taxon>
    </lineage>
</organism>
<gene>
    <name evidence="2" type="ORF">SAMN04488567_2246</name>
</gene>
<dbReference type="Proteomes" id="UP000198922">
    <property type="component" value="Unassembled WGS sequence"/>
</dbReference>